<keyword evidence="2" id="KW-1185">Reference proteome</keyword>
<comment type="caution">
    <text evidence="1">The sequence shown here is derived from an EMBL/GenBank/DDBJ whole genome shotgun (WGS) entry which is preliminary data.</text>
</comment>
<dbReference type="NCBIfam" id="TIGR01731">
    <property type="entry name" value="fil_hemag_20aa"/>
    <property type="match status" value="3"/>
</dbReference>
<proteinExistence type="predicted"/>
<dbReference type="Proteomes" id="UP000639010">
    <property type="component" value="Unassembled WGS sequence"/>
</dbReference>
<dbReference type="RefSeq" id="WP_192625163.1">
    <property type="nucleotide sequence ID" value="NZ_JADBGG010000082.1"/>
</dbReference>
<dbReference type="Pfam" id="PF13332">
    <property type="entry name" value="Fil_haemagg_2"/>
    <property type="match status" value="2"/>
</dbReference>
<feature type="non-terminal residue" evidence="1">
    <location>
        <position position="739"/>
    </location>
</feature>
<gene>
    <name evidence="1" type="ORF">H4684_004138</name>
</gene>
<reference evidence="1 2" key="1">
    <citation type="submission" date="2020-10" db="EMBL/GenBank/DDBJ databases">
        <title>Genomic Encyclopedia of Type Strains, Phase IV (KMG-IV): sequencing the most valuable type-strain genomes for metagenomic binning, comparative biology and taxonomic classification.</title>
        <authorList>
            <person name="Goeker M."/>
        </authorList>
    </citation>
    <scope>NUCLEOTIDE SEQUENCE [LARGE SCALE GENOMIC DNA]</scope>
    <source>
        <strain evidence="1 2">DSM 4194</strain>
    </source>
</reference>
<dbReference type="InterPro" id="IPR025157">
    <property type="entry name" value="Hemagglutinin_rpt"/>
</dbReference>
<name>A0ABR9H9M2_9BACT</name>
<organism evidence="1 2">
    <name type="scientific">Desulfomicrobium macestii</name>
    <dbReference type="NCBI Taxonomy" id="90731"/>
    <lineage>
        <taxon>Bacteria</taxon>
        <taxon>Pseudomonadati</taxon>
        <taxon>Thermodesulfobacteriota</taxon>
        <taxon>Desulfovibrionia</taxon>
        <taxon>Desulfovibrionales</taxon>
        <taxon>Desulfomicrobiaceae</taxon>
        <taxon>Desulfomicrobium</taxon>
    </lineage>
</organism>
<dbReference type="EMBL" id="JADBGG010000082">
    <property type="protein sequence ID" value="MBE1427441.1"/>
    <property type="molecule type" value="Genomic_DNA"/>
</dbReference>
<dbReference type="InterPro" id="IPR010069">
    <property type="entry name" value="CdiA_FHA1_rpt"/>
</dbReference>
<accession>A0ABR9H9M2</accession>
<evidence type="ECO:0000313" key="2">
    <source>
        <dbReference type="Proteomes" id="UP000639010"/>
    </source>
</evidence>
<evidence type="ECO:0000313" key="1">
    <source>
        <dbReference type="EMBL" id="MBE1427441.1"/>
    </source>
</evidence>
<sequence>MLELKNDSGTIETLEGSMSIRAKVVKNTNLDFALTPGTQVLSRKGGIYSFFGDNWDQAQDLYRMLPGSSAVSSNRNALIITPAELRVLGFGLDRNVIPRSELDAAIAAAEAGFALYGGSSGDIAAVSSLKSRVVGRGIYMAVQHYKDRSKVAAYLESITRDEVTGLESGANIAAAVNVDIEADSFSNHVSRISTATGDISIVADSFENAGQDIFEHRTIEWARAHANEHKSPRLAVEGRGTEVVRTAIDHAYGTISAGGRVSISADHALNGISENSGMAPGGIGSISYDGGIGSSGSVIAPPRPESLDQSVAHLDDLIALLPRDGLFIVNTTPGHRYLIETNPALTSMALFYGSDYFLRRTGINLSKTRQQLLGDAFHETRLVREQIFALTGRRFLSESLSGDAEQMLALMDNAVAAREELNLSVGVALSAEQVAALASDIVWLETRVVEGHEVLVPVVYLCRNSLDTIARGGSVIVGRDVEIHASGDTANRGVIKALGDLAISARNVFNTFGTIQGDTVTLEAGESIFNTSGLIKGRDVSLAAGQDIISGTAKTTFSAEETTRRTFGRMGPGMAGQAGAPVFGVSSTIRSTSETVGQRGAIEATGDLSMQAGRDIGIIGSDVKAGGDATFSAGRDVIIAAQELESHNFGKTGKSKSSLNTQSSKAATVEAGGSVSISAGQDVAVHGSSVSAGADVNIEADRDVSITAATDGYDYHFKQKSKGGFFGGSSSEMHTGKVT</sequence>
<protein>
    <submittedName>
        <fullName evidence="1">Adhesin HecA-like repeat protein</fullName>
    </submittedName>
</protein>